<name>A0A250FAN4_9FLAO</name>
<dbReference type="AlphaFoldDB" id="A0A250FAN4"/>
<evidence type="ECO:0000313" key="3">
    <source>
        <dbReference type="Proteomes" id="UP000217276"/>
    </source>
</evidence>
<dbReference type="RefSeq" id="WP_095914239.1">
    <property type="nucleotide sequence ID" value="NZ_CAUUPF010000021.1"/>
</dbReference>
<dbReference type="EMBL" id="CP022384">
    <property type="protein sequence ID" value="ATA82192.1"/>
    <property type="molecule type" value="Genomic_DNA"/>
</dbReference>
<dbReference type="Proteomes" id="UP000217276">
    <property type="component" value="Chromosome"/>
</dbReference>
<evidence type="ECO:0000313" key="2">
    <source>
        <dbReference type="EMBL" id="ATA82192.1"/>
    </source>
</evidence>
<gene>
    <name evidence="2" type="ORF">CGC53_07470</name>
</gene>
<organism evidence="2 3">
    <name type="scientific">Capnocytophaga leadbetteri</name>
    <dbReference type="NCBI Taxonomy" id="327575"/>
    <lineage>
        <taxon>Bacteria</taxon>
        <taxon>Pseudomonadati</taxon>
        <taxon>Bacteroidota</taxon>
        <taxon>Flavobacteriia</taxon>
        <taxon>Flavobacteriales</taxon>
        <taxon>Flavobacteriaceae</taxon>
        <taxon>Capnocytophaga</taxon>
    </lineage>
</organism>
<reference evidence="3" key="1">
    <citation type="submission" date="2017-06" db="EMBL/GenBank/DDBJ databases">
        <title>Capnocytophaga spp. assemblies.</title>
        <authorList>
            <person name="Gulvik C.A."/>
        </authorList>
    </citation>
    <scope>NUCLEOTIDE SEQUENCE [LARGE SCALE GENOMIC DNA]</scope>
    <source>
        <strain evidence="3">H6253</strain>
    </source>
</reference>
<keyword evidence="3" id="KW-1185">Reference proteome</keyword>
<accession>A0A250FAN4</accession>
<protein>
    <submittedName>
        <fullName evidence="2">Toxin</fullName>
    </submittedName>
</protein>
<dbReference type="KEGG" id="clk:CGC53_07470"/>
<keyword evidence="1" id="KW-0175">Coiled coil</keyword>
<proteinExistence type="predicted"/>
<evidence type="ECO:0000256" key="1">
    <source>
        <dbReference type="SAM" id="Coils"/>
    </source>
</evidence>
<sequence length="121" mass="13983">MNYSFRTMASFDKDLKKLSKKYKSLKEDFKALKEELKENPLLGTDLGDGFKKIRLNITSKGQGKRGGGRVITHEVIVNVETEDSEESQTKNILFVTLYDKSEYTTVDMKIIKEVVEEYYND</sequence>
<feature type="coiled-coil region" evidence="1">
    <location>
        <begin position="8"/>
        <end position="39"/>
    </location>
</feature>